<dbReference type="EMBL" id="FOAD01000002">
    <property type="protein sequence ID" value="SEL05069.1"/>
    <property type="molecule type" value="Genomic_DNA"/>
</dbReference>
<feature type="region of interest" description="Disordered" evidence="1">
    <location>
        <begin position="88"/>
        <end position="108"/>
    </location>
</feature>
<dbReference type="RefSeq" id="WP_074793049.1">
    <property type="nucleotide sequence ID" value="NZ_FOAD01000002.1"/>
</dbReference>
<dbReference type="InterPro" id="IPR048302">
    <property type="entry name" value="NucS_N"/>
</dbReference>
<proteinExistence type="predicted"/>
<evidence type="ECO:0000259" key="2">
    <source>
        <dbReference type="Pfam" id="PF21003"/>
    </source>
</evidence>
<evidence type="ECO:0000313" key="4">
    <source>
        <dbReference type="Proteomes" id="UP000183894"/>
    </source>
</evidence>
<organism evidence="3 4">
    <name type="scientific">Haloferax larsenii</name>
    <dbReference type="NCBI Taxonomy" id="302484"/>
    <lineage>
        <taxon>Archaea</taxon>
        <taxon>Methanobacteriati</taxon>
        <taxon>Methanobacteriota</taxon>
        <taxon>Stenosarchaea group</taxon>
        <taxon>Halobacteria</taxon>
        <taxon>Halobacteriales</taxon>
        <taxon>Haloferacaceae</taxon>
        <taxon>Haloferax</taxon>
    </lineage>
</organism>
<dbReference type="InterPro" id="IPR049173">
    <property type="entry name" value="NucS_N_sf"/>
</dbReference>
<dbReference type="GO" id="GO:0016853">
    <property type="term" value="F:isomerase activity"/>
    <property type="evidence" value="ECO:0007669"/>
    <property type="project" value="UniProtKB-KW"/>
</dbReference>
<evidence type="ECO:0000313" key="3">
    <source>
        <dbReference type="EMBL" id="SEL05069.1"/>
    </source>
</evidence>
<gene>
    <name evidence="3" type="ORF">SAMN04488691_102481</name>
</gene>
<dbReference type="Gene3D" id="2.70.180.20">
    <property type="match status" value="1"/>
</dbReference>
<dbReference type="Proteomes" id="UP000183894">
    <property type="component" value="Unassembled WGS sequence"/>
</dbReference>
<feature type="domain" description="Endonuclease NucS N-terminal PH-like" evidence="2">
    <location>
        <begin position="2"/>
        <end position="84"/>
    </location>
</feature>
<protein>
    <submittedName>
        <fullName evidence="3">DNA topoisomerase-1</fullName>
    </submittedName>
</protein>
<dbReference type="Pfam" id="PF21003">
    <property type="entry name" value="NucS_N"/>
    <property type="match status" value="1"/>
</dbReference>
<dbReference type="AlphaFoldDB" id="A0A1H7M1U6"/>
<accession>A0A1H7M1U6</accession>
<name>A0A1H7M1U6_HALLR</name>
<keyword evidence="3" id="KW-0413">Isomerase</keyword>
<reference evidence="3 4" key="1">
    <citation type="submission" date="2016-10" db="EMBL/GenBank/DDBJ databases">
        <authorList>
            <person name="de Groot N.N."/>
        </authorList>
    </citation>
    <scope>NUCLEOTIDE SEQUENCE [LARGE SCALE GENOMIC DNA]</scope>
    <source>
        <strain evidence="3 4">CDM_5</strain>
    </source>
</reference>
<dbReference type="OrthoDB" id="190320at2157"/>
<sequence>MESIRVFAGDCTVHFEGSRERTQRGRVVVVAKPDRTVLVHDASGYQPVAWLTRADSLTVESGPGSFGLVARAGEQVLTVESHDVIGRPEYPASEAGVPVGTHPETGEPLVRTSGSVTALDSGVEFSLPAGATVRDDTCDDCGLPLMRVERGAAFDICIDRQCDPLDDHVKARFDGEWGCPDCGSPLRIIRRGGRLLAGCDAYPECETAVSLPAGVVVDDCECGLPIFETARGRRCLDSTCEVA</sequence>
<evidence type="ECO:0000256" key="1">
    <source>
        <dbReference type="SAM" id="MobiDB-lite"/>
    </source>
</evidence>